<dbReference type="InterPro" id="IPR013780">
    <property type="entry name" value="Glyco_hydro_b"/>
</dbReference>
<feature type="domain" description="Glycosyl hydrolase family 13 catalytic" evidence="9">
    <location>
        <begin position="6"/>
        <end position="403"/>
    </location>
</feature>
<dbReference type="Gene3D" id="2.40.30.140">
    <property type="match status" value="1"/>
</dbReference>
<protein>
    <submittedName>
        <fullName evidence="10">Alpha-amylase</fullName>
        <ecNumber evidence="10">3.2.1.1</ecNumber>
    </submittedName>
</protein>
<dbReference type="SUPFAM" id="SSF51445">
    <property type="entry name" value="(Trans)glycosidases"/>
    <property type="match status" value="1"/>
</dbReference>
<dbReference type="Gene3D" id="2.60.40.1180">
    <property type="entry name" value="Golgi alpha-mannosidase II"/>
    <property type="match status" value="1"/>
</dbReference>
<feature type="binding site" evidence="8">
    <location>
        <position position="206"/>
    </location>
    <ligand>
        <name>Ca(2+)</name>
        <dbReference type="ChEBI" id="CHEBI:29108"/>
        <label>2</label>
    </ligand>
</feature>
<reference evidence="11" key="1">
    <citation type="submission" date="2018-08" db="EMBL/GenBank/DDBJ databases">
        <authorList>
            <person name="Grouzdev D.S."/>
            <person name="Krutkina M.S."/>
        </authorList>
    </citation>
    <scope>NUCLEOTIDE SEQUENCE [LARGE SCALE GENOMIC DNA]</scope>
    <source>
        <strain evidence="11">4-11</strain>
    </source>
</reference>
<comment type="cofactor">
    <cofactor evidence="1">
        <name>Ca(2+)</name>
        <dbReference type="ChEBI" id="CHEBI:29108"/>
    </cofactor>
</comment>
<sequence length="495" mass="56277">MQKRRGVLLQYFHWCSEGGGVLWNKLAKQAESLKKAGFTAIWLPPAYKGAGGGYDTGYGVYDLYDLGEFDQKGSTATKYGTKTEYLKAIDAIHSQGLAVYADIVFNHRMGADEKEQVLAIPYSRDNRSEPNGSKEQVTVYTRFTFPGRGSTYSDFQWMWHHFDAVDHAEEHPEDNQRIYVLEGKQFDDYVSAEFGNYDYLMGCDLDFGAEEVREELTRWGKWYLDTTGVDGFRIDAVKHIPSWFFPEWLASIHSHANRDLFAVAEFWDPDIEQLKSYIEQSKGALSLFDVPLHFKFYQAGIERREFPLDSIFSGTLVEQDPAHAITFVANHDSQALQALESVVEPWFKPLAYALILLRREGYPCVFIADYEGATYEDYGLDGEKHVIEMPSFKHLLDLMLRLRSEHLEGEQHDYFDHPNTIGWSYSGEKALAVVLCNGEEGSKSMETGLPDTEFEDCTGNIREHIKTDAEGFGIFPCGGESLSLWVRSRASVSNA</sequence>
<feature type="active site" description="Nucleophile" evidence="7">
    <location>
        <position position="235"/>
    </location>
</feature>
<keyword evidence="11" id="KW-1185">Reference proteome</keyword>
<accession>A0A372MGJ7</accession>
<dbReference type="InterPro" id="IPR017853">
    <property type="entry name" value="GH"/>
</dbReference>
<evidence type="ECO:0000256" key="8">
    <source>
        <dbReference type="PIRSR" id="PIRSR001021-2"/>
    </source>
</evidence>
<feature type="binding site" evidence="8">
    <location>
        <position position="198"/>
    </location>
    <ligand>
        <name>Ca(2+)</name>
        <dbReference type="ChEBI" id="CHEBI:29108"/>
        <label>1</label>
    </ligand>
</feature>
<evidence type="ECO:0000256" key="4">
    <source>
        <dbReference type="ARBA" id="ARBA00022801"/>
    </source>
</evidence>
<dbReference type="EC" id="3.2.1.1" evidence="10"/>
<feature type="binding site" evidence="8">
    <location>
        <position position="187"/>
    </location>
    <ligand>
        <name>Ca(2+)</name>
        <dbReference type="ChEBI" id="CHEBI:29108"/>
        <label>2</label>
    </ligand>
</feature>
<feature type="active site" description="Proton donor" evidence="7">
    <location>
        <position position="265"/>
    </location>
</feature>
<reference evidence="10 11" key="2">
    <citation type="submission" date="2018-09" db="EMBL/GenBank/DDBJ databases">
        <title>Genome of Sphaerochaeta halotolerans strain 4-11.</title>
        <authorList>
            <person name="Nazina T.N."/>
            <person name="Sokolova D.S."/>
        </authorList>
    </citation>
    <scope>NUCLEOTIDE SEQUENCE [LARGE SCALE GENOMIC DNA]</scope>
    <source>
        <strain evidence="10 11">4-11</strain>
    </source>
</reference>
<evidence type="ECO:0000313" key="11">
    <source>
        <dbReference type="Proteomes" id="UP000264002"/>
    </source>
</evidence>
<evidence type="ECO:0000256" key="5">
    <source>
        <dbReference type="ARBA" id="ARBA00023277"/>
    </source>
</evidence>
<dbReference type="NCBIfam" id="NF006968">
    <property type="entry name" value="PRK09441.1-1"/>
    <property type="match status" value="1"/>
</dbReference>
<dbReference type="SMART" id="SM00642">
    <property type="entry name" value="Aamy"/>
    <property type="match status" value="1"/>
</dbReference>
<evidence type="ECO:0000256" key="6">
    <source>
        <dbReference type="ARBA" id="ARBA00023295"/>
    </source>
</evidence>
<comment type="caution">
    <text evidence="10">The sequence shown here is derived from an EMBL/GenBank/DDBJ whole genome shotgun (WGS) entry which is preliminary data.</text>
</comment>
<feature type="binding site" evidence="8">
    <location>
        <position position="204"/>
    </location>
    <ligand>
        <name>Ca(2+)</name>
        <dbReference type="ChEBI" id="CHEBI:29108"/>
        <label>1</label>
    </ligand>
</feature>
<dbReference type="RefSeq" id="WP_117330091.1">
    <property type="nucleotide sequence ID" value="NZ_QUWK01000006.1"/>
</dbReference>
<feature type="binding site" evidence="8">
    <location>
        <position position="106"/>
    </location>
    <ligand>
        <name>Ca(2+)</name>
        <dbReference type="ChEBI" id="CHEBI:29108"/>
        <label>1</label>
    </ligand>
</feature>
<proteinExistence type="inferred from homology"/>
<dbReference type="PIRSF" id="PIRSF001021">
    <property type="entry name" value="Alph-amls_thrmst"/>
    <property type="match status" value="1"/>
</dbReference>
<dbReference type="InterPro" id="IPR006047">
    <property type="entry name" value="GH13_cat_dom"/>
</dbReference>
<keyword evidence="4 10" id="KW-0378">Hydrolase</keyword>
<keyword evidence="5" id="KW-0119">Carbohydrate metabolism</keyword>
<feature type="binding site" evidence="8">
    <location>
        <position position="163"/>
    </location>
    <ligand>
        <name>Ca(2+)</name>
        <dbReference type="ChEBI" id="CHEBI:29108"/>
        <label>2</label>
    </ligand>
</feature>
<dbReference type="EMBL" id="QUWK01000006">
    <property type="protein sequence ID" value="RFU94882.1"/>
    <property type="molecule type" value="Genomic_DNA"/>
</dbReference>
<keyword evidence="8" id="KW-0106">Calcium</keyword>
<name>A0A372MGJ7_9SPIR</name>
<gene>
    <name evidence="10" type="ORF">DYP60_06530</name>
</gene>
<evidence type="ECO:0000259" key="9">
    <source>
        <dbReference type="SMART" id="SM00642"/>
    </source>
</evidence>
<evidence type="ECO:0000313" key="10">
    <source>
        <dbReference type="EMBL" id="RFU94882.1"/>
    </source>
</evidence>
<dbReference type="GO" id="GO:0005509">
    <property type="term" value="F:calcium ion binding"/>
    <property type="evidence" value="ECO:0007669"/>
    <property type="project" value="InterPro"/>
</dbReference>
<evidence type="ECO:0000256" key="1">
    <source>
        <dbReference type="ARBA" id="ARBA00001913"/>
    </source>
</evidence>
<evidence type="ECO:0000256" key="2">
    <source>
        <dbReference type="ARBA" id="ARBA00008061"/>
    </source>
</evidence>
<keyword evidence="6 10" id="KW-0326">Glycosidase</keyword>
<dbReference type="PANTHER" id="PTHR43447">
    <property type="entry name" value="ALPHA-AMYLASE"/>
    <property type="match status" value="1"/>
</dbReference>
<dbReference type="NCBIfam" id="NF006969">
    <property type="entry name" value="PRK09441.1-2"/>
    <property type="match status" value="1"/>
</dbReference>
<dbReference type="SUPFAM" id="SSF51011">
    <property type="entry name" value="Glycosyl hydrolase domain"/>
    <property type="match status" value="1"/>
</dbReference>
<evidence type="ECO:0000256" key="3">
    <source>
        <dbReference type="ARBA" id="ARBA00022723"/>
    </source>
</evidence>
<dbReference type="AlphaFoldDB" id="A0A372MGJ7"/>
<organism evidence="10 11">
    <name type="scientific">Sphaerochaeta halotolerans</name>
    <dbReference type="NCBI Taxonomy" id="2293840"/>
    <lineage>
        <taxon>Bacteria</taxon>
        <taxon>Pseudomonadati</taxon>
        <taxon>Spirochaetota</taxon>
        <taxon>Spirochaetia</taxon>
        <taxon>Spirochaetales</taxon>
        <taxon>Sphaerochaetaceae</taxon>
        <taxon>Sphaerochaeta</taxon>
    </lineage>
</organism>
<dbReference type="Proteomes" id="UP000264002">
    <property type="component" value="Unassembled WGS sequence"/>
</dbReference>
<evidence type="ECO:0000256" key="7">
    <source>
        <dbReference type="PIRSR" id="PIRSR001021-1"/>
    </source>
</evidence>
<feature type="binding site" evidence="8">
    <location>
        <position position="239"/>
    </location>
    <ligand>
        <name>Ca(2+)</name>
        <dbReference type="ChEBI" id="CHEBI:29108"/>
        <label>1</label>
    </ligand>
</feature>
<dbReference type="InterPro" id="IPR013776">
    <property type="entry name" value="A-amylase_thermo"/>
</dbReference>
<keyword evidence="3 8" id="KW-0479">Metal-binding</keyword>
<dbReference type="GO" id="GO:0004556">
    <property type="term" value="F:alpha-amylase activity"/>
    <property type="evidence" value="ECO:0007669"/>
    <property type="project" value="UniProtKB-EC"/>
</dbReference>
<comment type="similarity">
    <text evidence="2">Belongs to the glycosyl hydrolase 13 family.</text>
</comment>
<dbReference type="Gene3D" id="3.20.20.80">
    <property type="entry name" value="Glycosidases"/>
    <property type="match status" value="1"/>
</dbReference>
<dbReference type="GO" id="GO:0005975">
    <property type="term" value="P:carbohydrate metabolic process"/>
    <property type="evidence" value="ECO:0007669"/>
    <property type="project" value="InterPro"/>
</dbReference>
<dbReference type="Pfam" id="PF00128">
    <property type="entry name" value="Alpha-amylase"/>
    <property type="match status" value="1"/>
</dbReference>
<dbReference type="CDD" id="cd11318">
    <property type="entry name" value="AmyAc_bac_fung_AmyA"/>
    <property type="match status" value="1"/>
</dbReference>